<comment type="caution">
    <text evidence="4">The sequence shown here is derived from an EMBL/GenBank/DDBJ whole genome shotgun (WGS) entry which is preliminary data.</text>
</comment>
<dbReference type="PRINTS" id="PR00420">
    <property type="entry name" value="RNGMNOXGNASE"/>
</dbReference>
<feature type="region of interest" description="Disordered" evidence="2">
    <location>
        <begin position="391"/>
        <end position="412"/>
    </location>
</feature>
<dbReference type="InterPro" id="IPR050631">
    <property type="entry name" value="PheA/TfdB_FAD_monoxygenase"/>
</dbReference>
<dbReference type="Gene3D" id="3.50.50.60">
    <property type="entry name" value="FAD/NAD(P)-binding domain"/>
    <property type="match status" value="1"/>
</dbReference>
<keyword evidence="1 4" id="KW-0560">Oxidoreductase</keyword>
<sequence length="501" mass="54237">MPATARPDACDVLVVGAGPIGLALAGLLSAEGVTVAVVDPNRVVCHHPRATHLDDETMRTAQTLGAADLEPHFLRQSGWVLTDGDDRPFLELAMPDQVSDQGWFTDYQFHQPDFESRLRGTLAAQPGTALWFGWEVISLEQDDDGVRVSIRERRTGDARDLRAGYVVGADGAGSFVRRAMRAEVEDLQGTQTSLIIDVHPFRHPDTLPRTTGFVRCDAAEPVTYVPIFPPLLRFEFMLPAGTDVAEAERPDRVYALLARWLEPGSYRITRTDAYQWHAHLVHGWRRGRLLLAGDAAHEMPPMLGQGMCSGLRDAMNLAWKLALVVRGRAPDDLLDTYESERAAHVRPYIVESARQSNLIEAFAQGVRPPAMDGPQVVERFRPPIGAGVGEPVGAAGKLAPQPVTGDGRRGDDHTGYRFVVTGAPDVIAAAGDETRAQWTRLEAALLPGGGADITAWLAANGARAAIIRPDRYAYALVADAAELAEATARLTGQVLLSAVPA</sequence>
<dbReference type="PANTHER" id="PTHR43476">
    <property type="entry name" value="3-(3-HYDROXY-PHENYL)PROPIONATE/3-HYDROXYCINNAMIC ACID HYDROXYLASE"/>
    <property type="match status" value="1"/>
</dbReference>
<dbReference type="Proteomes" id="UP001589867">
    <property type="component" value="Unassembled WGS sequence"/>
</dbReference>
<protein>
    <submittedName>
        <fullName evidence="4">Bifunctional 3-(3-hydroxy-phenyl)propionate/3-hydroxycinnamic acid hydroxylase</fullName>
        <ecNumber evidence="4">1.14.13.127</ecNumber>
    </submittedName>
</protein>
<name>A0ABV6MD87_9ACTN</name>
<evidence type="ECO:0000313" key="5">
    <source>
        <dbReference type="Proteomes" id="UP001589867"/>
    </source>
</evidence>
<dbReference type="InterPro" id="IPR036188">
    <property type="entry name" value="FAD/NAD-bd_sf"/>
</dbReference>
<dbReference type="SUPFAM" id="SSF51905">
    <property type="entry name" value="FAD/NAD(P)-binding domain"/>
    <property type="match status" value="1"/>
</dbReference>
<proteinExistence type="predicted"/>
<gene>
    <name evidence="4" type="ORF">ACFFIA_32375</name>
</gene>
<feature type="domain" description="FAD-binding" evidence="3">
    <location>
        <begin position="10"/>
        <end position="346"/>
    </location>
</feature>
<dbReference type="NCBIfam" id="NF004829">
    <property type="entry name" value="PRK06183.1-3"/>
    <property type="match status" value="1"/>
</dbReference>
<accession>A0ABV6MD87</accession>
<dbReference type="RefSeq" id="WP_377258327.1">
    <property type="nucleotide sequence ID" value="NZ_JBHLUH010000070.1"/>
</dbReference>
<dbReference type="EMBL" id="JBHLUH010000070">
    <property type="protein sequence ID" value="MFC0532353.1"/>
    <property type="molecule type" value="Genomic_DNA"/>
</dbReference>
<dbReference type="Pfam" id="PF01494">
    <property type="entry name" value="FAD_binding_3"/>
    <property type="match status" value="1"/>
</dbReference>
<dbReference type="EC" id="1.14.13.127" evidence="4"/>
<evidence type="ECO:0000256" key="2">
    <source>
        <dbReference type="SAM" id="MobiDB-lite"/>
    </source>
</evidence>
<dbReference type="Gene3D" id="3.30.70.2450">
    <property type="match status" value="1"/>
</dbReference>
<organism evidence="4 5">
    <name type="scientific">Phytohabitans kaempferiae</name>
    <dbReference type="NCBI Taxonomy" id="1620943"/>
    <lineage>
        <taxon>Bacteria</taxon>
        <taxon>Bacillati</taxon>
        <taxon>Actinomycetota</taxon>
        <taxon>Actinomycetes</taxon>
        <taxon>Micromonosporales</taxon>
        <taxon>Micromonosporaceae</taxon>
    </lineage>
</organism>
<reference evidence="4 5" key="1">
    <citation type="submission" date="2024-09" db="EMBL/GenBank/DDBJ databases">
        <authorList>
            <person name="Sun Q."/>
            <person name="Mori K."/>
        </authorList>
    </citation>
    <scope>NUCLEOTIDE SEQUENCE [LARGE SCALE GENOMIC DNA]</scope>
    <source>
        <strain evidence="4 5">TBRC 3947</strain>
    </source>
</reference>
<evidence type="ECO:0000259" key="3">
    <source>
        <dbReference type="Pfam" id="PF01494"/>
    </source>
</evidence>
<keyword evidence="5" id="KW-1185">Reference proteome</keyword>
<dbReference type="InterPro" id="IPR002938">
    <property type="entry name" value="FAD-bd"/>
</dbReference>
<dbReference type="PANTHER" id="PTHR43476:SF3">
    <property type="entry name" value="FAD-BINDING MONOOXYGENASE"/>
    <property type="match status" value="1"/>
</dbReference>
<evidence type="ECO:0000256" key="1">
    <source>
        <dbReference type="ARBA" id="ARBA00023002"/>
    </source>
</evidence>
<dbReference type="GO" id="GO:0008688">
    <property type="term" value="F:3-(3-hydroxyphenyl)propionate hydroxylase activity"/>
    <property type="evidence" value="ECO:0007669"/>
    <property type="project" value="UniProtKB-EC"/>
</dbReference>
<evidence type="ECO:0000313" key="4">
    <source>
        <dbReference type="EMBL" id="MFC0532353.1"/>
    </source>
</evidence>